<dbReference type="AlphaFoldDB" id="A0A0F9XCT9"/>
<evidence type="ECO:0000313" key="2">
    <source>
        <dbReference type="EMBL" id="KKN89573.1"/>
    </source>
</evidence>
<protein>
    <recommendedName>
        <fullName evidence="1">Antitoxin VbhA domain-containing protein</fullName>
    </recommendedName>
</protein>
<gene>
    <name evidence="2" type="ORF">LCGC14_0237050</name>
</gene>
<name>A0A0F9XCT9_9ZZZZ</name>
<dbReference type="InterPro" id="IPR033788">
    <property type="entry name" value="VbhA-like"/>
</dbReference>
<proteinExistence type="predicted"/>
<dbReference type="Gene3D" id="1.10.8.1050">
    <property type="entry name" value="Antitoxin VbhA-like"/>
    <property type="match status" value="1"/>
</dbReference>
<dbReference type="InterPro" id="IPR043038">
    <property type="entry name" value="VbhA_sf"/>
</dbReference>
<sequence>MNADYETAWPLDPVIQMMNSVEAKKRRANVEHVLATNNLEGVRVSAYVASKLEEYAKGTLSSSEVAAAVRAKYGISD</sequence>
<dbReference type="Pfam" id="PF18495">
    <property type="entry name" value="VbhA"/>
    <property type="match status" value="1"/>
</dbReference>
<reference evidence="2" key="1">
    <citation type="journal article" date="2015" name="Nature">
        <title>Complex archaea that bridge the gap between prokaryotes and eukaryotes.</title>
        <authorList>
            <person name="Spang A."/>
            <person name="Saw J.H."/>
            <person name="Jorgensen S.L."/>
            <person name="Zaremba-Niedzwiedzka K."/>
            <person name="Martijn J."/>
            <person name="Lind A.E."/>
            <person name="van Eijk R."/>
            <person name="Schleper C."/>
            <person name="Guy L."/>
            <person name="Ettema T.J."/>
        </authorList>
    </citation>
    <scope>NUCLEOTIDE SEQUENCE</scope>
</reference>
<organism evidence="2">
    <name type="scientific">marine sediment metagenome</name>
    <dbReference type="NCBI Taxonomy" id="412755"/>
    <lineage>
        <taxon>unclassified sequences</taxon>
        <taxon>metagenomes</taxon>
        <taxon>ecological metagenomes</taxon>
    </lineage>
</organism>
<evidence type="ECO:0000259" key="1">
    <source>
        <dbReference type="Pfam" id="PF18495"/>
    </source>
</evidence>
<dbReference type="InterPro" id="IPR041535">
    <property type="entry name" value="VbhA"/>
</dbReference>
<comment type="caution">
    <text evidence="2">The sequence shown here is derived from an EMBL/GenBank/DDBJ whole genome shotgun (WGS) entry which is preliminary data.</text>
</comment>
<dbReference type="EMBL" id="LAZR01000117">
    <property type="protein sequence ID" value="KKN89573.1"/>
    <property type="molecule type" value="Genomic_DNA"/>
</dbReference>
<accession>A0A0F9XCT9</accession>
<feature type="domain" description="Antitoxin VbhA" evidence="1">
    <location>
        <begin position="26"/>
        <end position="72"/>
    </location>
</feature>
<dbReference type="CDD" id="cd11586">
    <property type="entry name" value="VbhA_like"/>
    <property type="match status" value="1"/>
</dbReference>